<dbReference type="Gene3D" id="3.40.50.1000">
    <property type="entry name" value="HAD superfamily/HAD-like"/>
    <property type="match status" value="1"/>
</dbReference>
<gene>
    <name evidence="1" type="ORF">LC20004_12170</name>
</gene>
<dbReference type="InterPro" id="IPR006379">
    <property type="entry name" value="HAD-SF_hydro_IIB"/>
</dbReference>
<dbReference type="EMBL" id="CP017697">
    <property type="protein sequence ID" value="ATO44613.1"/>
    <property type="molecule type" value="Genomic_DNA"/>
</dbReference>
<dbReference type="Pfam" id="PF08282">
    <property type="entry name" value="Hydrolase_3"/>
    <property type="match status" value="1"/>
</dbReference>
<accession>A0A2D1KR46</accession>
<proteinExistence type="predicted"/>
<dbReference type="SFLD" id="SFLDG01140">
    <property type="entry name" value="C2.B:_Phosphomannomutase_and_P"/>
    <property type="match status" value="1"/>
</dbReference>
<protein>
    <submittedName>
        <fullName evidence="1">Hydrolase</fullName>
    </submittedName>
</protein>
<dbReference type="GO" id="GO:0000287">
    <property type="term" value="F:magnesium ion binding"/>
    <property type="evidence" value="ECO:0007669"/>
    <property type="project" value="TreeGrafter"/>
</dbReference>
<dbReference type="InterPro" id="IPR023214">
    <property type="entry name" value="HAD_sf"/>
</dbReference>
<keyword evidence="1" id="KW-0378">Hydrolase</keyword>
<sequence>MRNRSIIVIKIIAIDIDKTLLTSQNELAPATIKAIKAATAQGIKVVLSTGRPLIGVTAYLQQLGLDNQAAEYVLTFNGASVATTAGNVLTEEALDYADYIELEALARRLELHFQIENNERLYTANRDIGEYTIYESNLVGIPVSYRTPEEMRDVLMPKGMFIDQPELITAALAQKTLFAPFTQRFNFMRSAPFFLEVTRKNVNKGNALAKLVEQLGLTAANVMAIGDQGNDLSMIEYAGTGVAMGNAIDSVKTAAQHITTDNDHDGVAQAIEKLALN</sequence>
<dbReference type="PROSITE" id="PS01229">
    <property type="entry name" value="COF_2"/>
    <property type="match status" value="1"/>
</dbReference>
<dbReference type="PANTHER" id="PTHR10000">
    <property type="entry name" value="PHOSPHOSERINE PHOSPHATASE"/>
    <property type="match status" value="1"/>
</dbReference>
<dbReference type="InterPro" id="IPR036412">
    <property type="entry name" value="HAD-like_sf"/>
</dbReference>
<dbReference type="GO" id="GO:0016791">
    <property type="term" value="F:phosphatase activity"/>
    <property type="evidence" value="ECO:0007669"/>
    <property type="project" value="UniProtKB-ARBA"/>
</dbReference>
<dbReference type="GO" id="GO:0005829">
    <property type="term" value="C:cytosol"/>
    <property type="evidence" value="ECO:0007669"/>
    <property type="project" value="TreeGrafter"/>
</dbReference>
<dbReference type="NCBIfam" id="TIGR01484">
    <property type="entry name" value="HAD-SF-IIB"/>
    <property type="match status" value="1"/>
</dbReference>
<dbReference type="NCBIfam" id="NF007806">
    <property type="entry name" value="PRK10513.1"/>
    <property type="match status" value="1"/>
</dbReference>
<dbReference type="Proteomes" id="UP000223559">
    <property type="component" value="Chromosome"/>
</dbReference>
<dbReference type="PANTHER" id="PTHR10000:SF8">
    <property type="entry name" value="HAD SUPERFAMILY HYDROLASE-LIKE, TYPE 3"/>
    <property type="match status" value="1"/>
</dbReference>
<dbReference type="SFLD" id="SFLDG01144">
    <property type="entry name" value="C2.B.4:_PGP_Like"/>
    <property type="match status" value="1"/>
</dbReference>
<keyword evidence="2" id="KW-1185">Reference proteome</keyword>
<dbReference type="SFLD" id="SFLDS00003">
    <property type="entry name" value="Haloacid_Dehalogenase"/>
    <property type="match status" value="1"/>
</dbReference>
<reference evidence="1 2" key="1">
    <citation type="submission" date="2016-10" db="EMBL/GenBank/DDBJ databases">
        <title>The whole genome sequencing and assembly of L. cotyniformis subsp. torquens DSM 20004 strain.</title>
        <authorList>
            <person name="Park M.-K."/>
            <person name="Lee Y.-J."/>
            <person name="Yi H."/>
            <person name="Bahn Y.-S."/>
            <person name="Kim J.F."/>
            <person name="Lee D.-W."/>
        </authorList>
    </citation>
    <scope>NUCLEOTIDE SEQUENCE [LARGE SCALE GENOMIC DNA]</scope>
    <source>
        <strain evidence="1 2">DSM 20004</strain>
    </source>
</reference>
<dbReference type="AlphaFoldDB" id="A0A2D1KR46"/>
<dbReference type="KEGG" id="lcy:LC20004_12170"/>
<dbReference type="InterPro" id="IPR000150">
    <property type="entry name" value="Cof"/>
</dbReference>
<dbReference type="NCBIfam" id="TIGR00099">
    <property type="entry name" value="Cof-subfamily"/>
    <property type="match status" value="1"/>
</dbReference>
<evidence type="ECO:0000313" key="1">
    <source>
        <dbReference type="EMBL" id="ATO44613.1"/>
    </source>
</evidence>
<dbReference type="SUPFAM" id="SSF56784">
    <property type="entry name" value="HAD-like"/>
    <property type="match status" value="1"/>
</dbReference>
<dbReference type="Gene3D" id="3.30.1240.10">
    <property type="match status" value="1"/>
</dbReference>
<dbReference type="CDD" id="cd07516">
    <property type="entry name" value="HAD_Pase"/>
    <property type="match status" value="1"/>
</dbReference>
<organism evidence="1 2">
    <name type="scientific">Loigolactobacillus coryniformis subsp. torquens DSM 20004 = KCTC 3535</name>
    <dbReference type="NCBI Taxonomy" id="1423822"/>
    <lineage>
        <taxon>Bacteria</taxon>
        <taxon>Bacillati</taxon>
        <taxon>Bacillota</taxon>
        <taxon>Bacilli</taxon>
        <taxon>Lactobacillales</taxon>
        <taxon>Lactobacillaceae</taxon>
        <taxon>Loigolactobacillus</taxon>
    </lineage>
</organism>
<name>A0A2D1KR46_9LACO</name>
<evidence type="ECO:0000313" key="2">
    <source>
        <dbReference type="Proteomes" id="UP000223559"/>
    </source>
</evidence>